<dbReference type="Pfam" id="PF18765">
    <property type="entry name" value="Polbeta"/>
    <property type="match status" value="1"/>
</dbReference>
<gene>
    <name evidence="2" type="ORF">BB8028_0005g11190</name>
</gene>
<protein>
    <recommendedName>
        <fullName evidence="1">Polymerase beta nucleotidyltransferase domain-containing protein</fullName>
    </recommendedName>
</protein>
<dbReference type="Gene3D" id="3.30.460.10">
    <property type="entry name" value="Beta Polymerase, domain 2"/>
    <property type="match status" value="1"/>
</dbReference>
<dbReference type="InterPro" id="IPR041633">
    <property type="entry name" value="Polbeta"/>
</dbReference>
<accession>A0A2S7YHP8</accession>
<dbReference type="InterPro" id="IPR043519">
    <property type="entry name" value="NT_sf"/>
</dbReference>
<proteinExistence type="predicted"/>
<dbReference type="SUPFAM" id="SSF81301">
    <property type="entry name" value="Nucleotidyltransferase"/>
    <property type="match status" value="1"/>
</dbReference>
<dbReference type="EMBL" id="JRHA01000005">
    <property type="protein sequence ID" value="PQK15607.1"/>
    <property type="molecule type" value="Genomic_DNA"/>
</dbReference>
<organism evidence="2 3">
    <name type="scientific">Beauveria bassiana</name>
    <name type="common">White muscardine disease fungus</name>
    <name type="synonym">Tritirachium shiotae</name>
    <dbReference type="NCBI Taxonomy" id="176275"/>
    <lineage>
        <taxon>Eukaryota</taxon>
        <taxon>Fungi</taxon>
        <taxon>Dikarya</taxon>
        <taxon>Ascomycota</taxon>
        <taxon>Pezizomycotina</taxon>
        <taxon>Sordariomycetes</taxon>
        <taxon>Hypocreomycetidae</taxon>
        <taxon>Hypocreales</taxon>
        <taxon>Cordycipitaceae</taxon>
        <taxon>Beauveria</taxon>
    </lineage>
</organism>
<name>A0A2S7YHP8_BEABA</name>
<reference evidence="2 3" key="1">
    <citation type="submission" date="2016-07" db="EMBL/GenBank/DDBJ databases">
        <title>Comparative genomics of the entomopathogenic fungus Beauveria bassiana.</title>
        <authorList>
            <person name="Valero Jimenez C.A."/>
            <person name="Zwaan B.J."/>
            <person name="Van Kan J.A."/>
            <person name="Takken W."/>
            <person name="Debets A.J."/>
            <person name="Schoustra S.E."/>
            <person name="Koenraadt C.J."/>
        </authorList>
    </citation>
    <scope>NUCLEOTIDE SEQUENCE [LARGE SCALE GENOMIC DNA]</scope>
    <source>
        <strain evidence="2 3">ARSEF 8028</strain>
    </source>
</reference>
<dbReference type="AlphaFoldDB" id="A0A2S7YHP8"/>
<comment type="caution">
    <text evidence="2">The sequence shown here is derived from an EMBL/GenBank/DDBJ whole genome shotgun (WGS) entry which is preliminary data.</text>
</comment>
<dbReference type="CDD" id="cd05403">
    <property type="entry name" value="NT_KNTase_like"/>
    <property type="match status" value="1"/>
</dbReference>
<dbReference type="Proteomes" id="UP000237441">
    <property type="component" value="Unassembled WGS sequence"/>
</dbReference>
<evidence type="ECO:0000259" key="1">
    <source>
        <dbReference type="Pfam" id="PF18765"/>
    </source>
</evidence>
<evidence type="ECO:0000313" key="3">
    <source>
        <dbReference type="Proteomes" id="UP000237441"/>
    </source>
</evidence>
<feature type="domain" description="Polymerase beta nucleotidyltransferase" evidence="1">
    <location>
        <begin position="74"/>
        <end position="138"/>
    </location>
</feature>
<evidence type="ECO:0000313" key="2">
    <source>
        <dbReference type="EMBL" id="PQK15607.1"/>
    </source>
</evidence>
<dbReference type="OrthoDB" id="5149641at2759"/>
<sequence>MPSCTRPSQPLIHNIIRLRRAPPPAHLYTLSKMALMTNRPVLPIPPAVATIGDISARLDPVLSSPAEHRRAAVVAWAGVFGSFARDKQTDASDVDLLVGLVPNATDDDVYYARGDVLAQLDETMGRKVDCFFLRHGQPLPFVLCRALLHAKTVYGSEAWLADNGARAKVLFAATMDKVQTILGMMERLLAILDRKADEISATACLEPETLPPQLADGLQELVCYMYTRSNDQEAMDAYFHGVYDRLLPIKRIWDEYSKRVPRQMKSGEGRTVRAFLATGYRLAIVSFGAYISRL</sequence>